<accession>A0A7Z1MFM9</accession>
<protein>
    <submittedName>
        <fullName evidence="1">Uncharacterized protein</fullName>
    </submittedName>
</protein>
<dbReference type="AlphaFoldDB" id="A0A7Z1MFM9"/>
<dbReference type="EMBL" id="MDBS01000057">
    <property type="protein sequence ID" value="PMP25265.1"/>
    <property type="molecule type" value="Genomic_DNA"/>
</dbReference>
<sequence>MFEAKFVQCWGNDLTPDVLFVVVIMKKKTDSDFISILNQDVEAIRQNKETQRISKIDHLKDEIIILRNLNLSYANIVLWLNNQHHIKVNESTVRRRLLLHWSKNNADSIS</sequence>
<reference evidence="1" key="1">
    <citation type="submission" date="2016-07" db="EMBL/GenBank/DDBJ databases">
        <authorList>
            <person name="Kauffman K."/>
            <person name="Arevalo P."/>
            <person name="Polz M.F."/>
        </authorList>
    </citation>
    <scope>NUCLEOTIDE SEQUENCE</scope>
    <source>
        <strain evidence="1">10N.222.46.E12</strain>
    </source>
</reference>
<gene>
    <name evidence="1" type="ORF">BCS90_24670</name>
</gene>
<evidence type="ECO:0000313" key="1">
    <source>
        <dbReference type="EMBL" id="PMP25265.1"/>
    </source>
</evidence>
<reference evidence="1" key="2">
    <citation type="journal article" date="2018" name="Nature">
        <title>A major lineage of non-tailed dsDNA viruses as unrecognized killers of marine bacteria.</title>
        <authorList>
            <person name="Kauffman K.M."/>
            <person name="Hussain F.A."/>
            <person name="Yang J."/>
            <person name="Arevalo P."/>
            <person name="Brown J.M."/>
            <person name="Chang W.K."/>
            <person name="VanInsberghe D."/>
            <person name="Elsherbini J."/>
            <person name="Sharma R.S."/>
            <person name="Cutler M.B."/>
            <person name="Kelly L."/>
            <person name="Polz M.F."/>
        </authorList>
    </citation>
    <scope>NUCLEOTIDE SEQUENCE</scope>
    <source>
        <strain evidence="1">10N.222.46.E12</strain>
    </source>
</reference>
<comment type="caution">
    <text evidence="1">The sequence shown here is derived from an EMBL/GenBank/DDBJ whole genome shotgun (WGS) entry which is preliminary data.</text>
</comment>
<organism evidence="1">
    <name type="scientific">Vibrio cyclitrophicus</name>
    <dbReference type="NCBI Taxonomy" id="47951"/>
    <lineage>
        <taxon>Bacteria</taxon>
        <taxon>Pseudomonadati</taxon>
        <taxon>Pseudomonadota</taxon>
        <taxon>Gammaproteobacteria</taxon>
        <taxon>Vibrionales</taxon>
        <taxon>Vibrionaceae</taxon>
        <taxon>Vibrio</taxon>
    </lineage>
</organism>
<proteinExistence type="predicted"/>
<name>A0A7Z1MFM9_9VIBR</name>